<dbReference type="InterPro" id="IPR003010">
    <property type="entry name" value="C-N_Hydrolase"/>
</dbReference>
<proteinExistence type="predicted"/>
<dbReference type="PANTHER" id="PTHR47799:SF1">
    <property type="entry name" value="OMEGA-AMIDASE YAFV"/>
    <property type="match status" value="1"/>
</dbReference>
<feature type="domain" description="CN hydrolase" evidence="1">
    <location>
        <begin position="1"/>
        <end position="236"/>
    </location>
</feature>
<dbReference type="InterPro" id="IPR036526">
    <property type="entry name" value="C-N_Hydrolase_sf"/>
</dbReference>
<dbReference type="CDD" id="cd07583">
    <property type="entry name" value="nitrilase_5"/>
    <property type="match status" value="1"/>
</dbReference>
<name>A0A2S6FW45_9CLOT</name>
<gene>
    <name evidence="2" type="ORF">BD821_11520</name>
</gene>
<dbReference type="OrthoDB" id="9811121at2"/>
<reference evidence="2 3" key="1">
    <citation type="submission" date="2018-02" db="EMBL/GenBank/DDBJ databases">
        <title>Genomic Encyclopedia of Archaeal and Bacterial Type Strains, Phase II (KMG-II): from individual species to whole genera.</title>
        <authorList>
            <person name="Goeker M."/>
        </authorList>
    </citation>
    <scope>NUCLEOTIDE SEQUENCE [LARGE SCALE GENOMIC DNA]</scope>
    <source>
        <strain evidence="2 3">DSM 15099</strain>
    </source>
</reference>
<dbReference type="SUPFAM" id="SSF56317">
    <property type="entry name" value="Carbon-nitrogen hydrolase"/>
    <property type="match status" value="1"/>
</dbReference>
<dbReference type="InterPro" id="IPR052737">
    <property type="entry name" value="Omega-amidase_YafV"/>
</dbReference>
<evidence type="ECO:0000313" key="3">
    <source>
        <dbReference type="Proteomes" id="UP000239863"/>
    </source>
</evidence>
<protein>
    <submittedName>
        <fullName evidence="2">Putative amidohydrolase</fullName>
    </submittedName>
</protein>
<dbReference type="GO" id="GO:0106008">
    <property type="term" value="F:2-oxoglutaramate amidase activity"/>
    <property type="evidence" value="ECO:0007669"/>
    <property type="project" value="TreeGrafter"/>
</dbReference>
<dbReference type="PANTHER" id="PTHR47799">
    <property type="entry name" value="OMEGA-AMIDASE YAFV"/>
    <property type="match status" value="1"/>
</dbReference>
<dbReference type="AlphaFoldDB" id="A0A2S6FW45"/>
<sequence>MRIGLAQMDIIFEDKHLNMLKVEKLLKDAKKNSIDFLIFPEMTLTGFSMNLKDMLEGPLLDSPSVSWFSTKALEYNINLAFGYIEYHGDKGLNNLVIISKYGTILSKYSKIHPFSYGKESMYYKGGDEFILTKLEYLIIGSTICYDLRFPELYQILSKKANIILVIANWPQKRRDAWITLLKARAIENQCYIAGVNKVGMFGNTYYSGDSMIIDPLGNIITSLSDIEGVIYTDINIDEVDNLRKRFNVKEDRKDLLYIEGLNSNIPIKDEREDSHDIS</sequence>
<dbReference type="PROSITE" id="PS50263">
    <property type="entry name" value="CN_HYDROLASE"/>
    <property type="match status" value="1"/>
</dbReference>
<dbReference type="Proteomes" id="UP000239863">
    <property type="component" value="Unassembled WGS sequence"/>
</dbReference>
<evidence type="ECO:0000259" key="1">
    <source>
        <dbReference type="PROSITE" id="PS50263"/>
    </source>
</evidence>
<accession>A0A2S6FW45</accession>
<comment type="caution">
    <text evidence="2">The sequence shown here is derived from an EMBL/GenBank/DDBJ whole genome shotgun (WGS) entry which is preliminary data.</text>
</comment>
<dbReference type="RefSeq" id="WP_104410383.1">
    <property type="nucleotide sequence ID" value="NZ_PTIS01000015.1"/>
</dbReference>
<evidence type="ECO:0000313" key="2">
    <source>
        <dbReference type="EMBL" id="PPK46897.1"/>
    </source>
</evidence>
<dbReference type="Gene3D" id="3.60.110.10">
    <property type="entry name" value="Carbon-nitrogen hydrolase"/>
    <property type="match status" value="1"/>
</dbReference>
<dbReference type="EMBL" id="PTIS01000015">
    <property type="protein sequence ID" value="PPK46897.1"/>
    <property type="molecule type" value="Genomic_DNA"/>
</dbReference>
<keyword evidence="2" id="KW-0378">Hydrolase</keyword>
<dbReference type="GO" id="GO:0050152">
    <property type="term" value="F:omega-amidase activity"/>
    <property type="evidence" value="ECO:0007669"/>
    <property type="project" value="TreeGrafter"/>
</dbReference>
<organism evidence="2 3">
    <name type="scientific">Clostridium algidicarnis DSM 15099</name>
    <dbReference type="NCBI Taxonomy" id="1121295"/>
    <lineage>
        <taxon>Bacteria</taxon>
        <taxon>Bacillati</taxon>
        <taxon>Bacillota</taxon>
        <taxon>Clostridia</taxon>
        <taxon>Eubacteriales</taxon>
        <taxon>Clostridiaceae</taxon>
        <taxon>Clostridium</taxon>
    </lineage>
</organism>
<dbReference type="Pfam" id="PF00795">
    <property type="entry name" value="CN_hydrolase"/>
    <property type="match status" value="1"/>
</dbReference>
<dbReference type="STRING" id="37659.GCA_000703125_00965"/>